<dbReference type="Pfam" id="PF00300">
    <property type="entry name" value="His_Phos_1"/>
    <property type="match status" value="1"/>
</dbReference>
<evidence type="ECO:0008006" key="2">
    <source>
        <dbReference type="Google" id="ProtNLM"/>
    </source>
</evidence>
<dbReference type="SUPFAM" id="SSF53254">
    <property type="entry name" value="Phosphoglycerate mutase-like"/>
    <property type="match status" value="1"/>
</dbReference>
<protein>
    <recommendedName>
        <fullName evidence="2">Histidine phosphatase family protein</fullName>
    </recommendedName>
</protein>
<dbReference type="AlphaFoldDB" id="A0A3B0Y4Z2"/>
<dbReference type="Gene3D" id="3.40.50.1240">
    <property type="entry name" value="Phosphoglycerate mutase-like"/>
    <property type="match status" value="1"/>
</dbReference>
<name>A0A3B0Y4Z2_9ZZZZ</name>
<gene>
    <name evidence="1" type="ORF">MNBD_GAMMA12-3808</name>
</gene>
<evidence type="ECO:0000313" key="1">
    <source>
        <dbReference type="EMBL" id="VAW71483.1"/>
    </source>
</evidence>
<accession>A0A3B0Y4Z2</accession>
<dbReference type="InterPro" id="IPR029033">
    <property type="entry name" value="His_PPase_superfam"/>
</dbReference>
<sequence>MRIVLLRHGKPDFAAHGKLTAREIHQWVESYNSASLVAQSKPSKQAIEIANSCNTVVCSDLPRSIESAHVLGINKIDIIDSLFREVELPHSSFPSPKLPQSFWIVLFRVLCVFGYSSNGESLKVAKIRALEGVGRLVEIAKNDGAVLLVGHGFINRFIAKELLSSGWQGPNSPGRQFWEFGVYEYVT</sequence>
<reference evidence="1" key="1">
    <citation type="submission" date="2018-06" db="EMBL/GenBank/DDBJ databases">
        <authorList>
            <person name="Zhirakovskaya E."/>
        </authorList>
    </citation>
    <scope>NUCLEOTIDE SEQUENCE</scope>
</reference>
<proteinExistence type="predicted"/>
<dbReference type="InterPro" id="IPR013078">
    <property type="entry name" value="His_Pase_superF_clade-1"/>
</dbReference>
<organism evidence="1">
    <name type="scientific">hydrothermal vent metagenome</name>
    <dbReference type="NCBI Taxonomy" id="652676"/>
    <lineage>
        <taxon>unclassified sequences</taxon>
        <taxon>metagenomes</taxon>
        <taxon>ecological metagenomes</taxon>
    </lineage>
</organism>
<dbReference type="EMBL" id="UOFL01000022">
    <property type="protein sequence ID" value="VAW71483.1"/>
    <property type="molecule type" value="Genomic_DNA"/>
</dbReference>